<accession>A0A8T2YUG2</accession>
<sequence length="108" mass="12055">MDIGLHELTDILSEAITKLDQWLLEKSQGDEGIQDVSKSIDMLEDVLIEEKLDRHSITIWTNIGVDNVSLGVLKPVWIGAFGKVGAALMNFTILIETKESRGFEAWIT</sequence>
<reference evidence="1" key="1">
    <citation type="journal article" date="2021" name="J. Hered.">
        <title>Genome Assembly of Salicaceae Populus deltoides (Eastern Cottonwood) I-69 Based on Nanopore Sequencing and Hi-C Technologies.</title>
        <authorList>
            <person name="Bai S."/>
            <person name="Wu H."/>
            <person name="Zhang J."/>
            <person name="Pan Z."/>
            <person name="Zhao W."/>
            <person name="Li Z."/>
            <person name="Tong C."/>
        </authorList>
    </citation>
    <scope>NUCLEOTIDE SEQUENCE</scope>
    <source>
        <tissue evidence="1">Leaf</tissue>
    </source>
</reference>
<dbReference type="Gene3D" id="3.30.559.10">
    <property type="entry name" value="Chloramphenicol acetyltransferase-like domain"/>
    <property type="match status" value="1"/>
</dbReference>
<keyword evidence="2" id="KW-1185">Reference proteome</keyword>
<proteinExistence type="predicted"/>
<dbReference type="InterPro" id="IPR023213">
    <property type="entry name" value="CAT-like_dom_sf"/>
</dbReference>
<dbReference type="AlphaFoldDB" id="A0A8T2YUG2"/>
<name>A0A8T2YUG2_POPDE</name>
<evidence type="ECO:0000313" key="1">
    <source>
        <dbReference type="EMBL" id="KAH8508783.1"/>
    </source>
</evidence>
<protein>
    <submittedName>
        <fullName evidence="1">Uncharacterized protein</fullName>
    </submittedName>
</protein>
<evidence type="ECO:0000313" key="2">
    <source>
        <dbReference type="Proteomes" id="UP000807159"/>
    </source>
</evidence>
<organism evidence="1 2">
    <name type="scientific">Populus deltoides</name>
    <name type="common">Eastern poplar</name>
    <name type="synonym">Eastern cottonwood</name>
    <dbReference type="NCBI Taxonomy" id="3696"/>
    <lineage>
        <taxon>Eukaryota</taxon>
        <taxon>Viridiplantae</taxon>
        <taxon>Streptophyta</taxon>
        <taxon>Embryophyta</taxon>
        <taxon>Tracheophyta</taxon>
        <taxon>Spermatophyta</taxon>
        <taxon>Magnoliopsida</taxon>
        <taxon>eudicotyledons</taxon>
        <taxon>Gunneridae</taxon>
        <taxon>Pentapetalae</taxon>
        <taxon>rosids</taxon>
        <taxon>fabids</taxon>
        <taxon>Malpighiales</taxon>
        <taxon>Salicaceae</taxon>
        <taxon>Saliceae</taxon>
        <taxon>Populus</taxon>
    </lineage>
</organism>
<dbReference type="Proteomes" id="UP000807159">
    <property type="component" value="Chromosome 5"/>
</dbReference>
<comment type="caution">
    <text evidence="1">The sequence shown here is derived from an EMBL/GenBank/DDBJ whole genome shotgun (WGS) entry which is preliminary data.</text>
</comment>
<dbReference type="EMBL" id="JACEGQ020000005">
    <property type="protein sequence ID" value="KAH8508783.1"/>
    <property type="molecule type" value="Genomic_DNA"/>
</dbReference>
<gene>
    <name evidence="1" type="ORF">H0E87_010790</name>
</gene>